<evidence type="ECO:0000256" key="8">
    <source>
        <dbReference type="ARBA" id="ARBA00029924"/>
    </source>
</evidence>
<evidence type="ECO:0000256" key="4">
    <source>
        <dbReference type="ARBA" id="ARBA00022478"/>
    </source>
</evidence>
<dbReference type="NCBIfam" id="TIGR00690">
    <property type="entry name" value="rpoZ"/>
    <property type="match status" value="1"/>
</dbReference>
<dbReference type="GO" id="GO:0003899">
    <property type="term" value="F:DNA-directed RNA polymerase activity"/>
    <property type="evidence" value="ECO:0007669"/>
    <property type="project" value="UniProtKB-EC"/>
</dbReference>
<evidence type="ECO:0000256" key="6">
    <source>
        <dbReference type="ARBA" id="ARBA00022695"/>
    </source>
</evidence>
<dbReference type="EC" id="2.7.7.6" evidence="2 10"/>
<dbReference type="InterPro" id="IPR036161">
    <property type="entry name" value="RPB6/omega-like_sf"/>
</dbReference>
<accession>A0ABS4KFS4</accession>
<comment type="function">
    <text evidence="10">Promotes RNA polymerase assembly. Latches the N- and C-terminal regions of the beta' subunit thereby facilitating its interaction with the beta and alpha subunits.</text>
</comment>
<reference evidence="11 12" key="1">
    <citation type="submission" date="2021-03" db="EMBL/GenBank/DDBJ databases">
        <title>Genomic Encyclopedia of Type Strains, Phase IV (KMG-IV): sequencing the most valuable type-strain genomes for metagenomic binning, comparative biology and taxonomic classification.</title>
        <authorList>
            <person name="Goeker M."/>
        </authorList>
    </citation>
    <scope>NUCLEOTIDE SEQUENCE [LARGE SCALE GENOMIC DNA]</scope>
    <source>
        <strain evidence="11 12">DSM 27512</strain>
    </source>
</reference>
<evidence type="ECO:0000256" key="5">
    <source>
        <dbReference type="ARBA" id="ARBA00022679"/>
    </source>
</evidence>
<keyword evidence="7 10" id="KW-0804">Transcription</keyword>
<protein>
    <recommendedName>
        <fullName evidence="3 10">DNA-directed RNA polymerase subunit omega</fullName>
        <shortName evidence="10">RNAP omega subunit</shortName>
        <ecNumber evidence="2 10">2.7.7.6</ecNumber>
    </recommendedName>
    <alternativeName>
        <fullName evidence="10">RNA polymerase omega subunit</fullName>
    </alternativeName>
    <alternativeName>
        <fullName evidence="8 10">Transcriptase subunit omega</fullName>
    </alternativeName>
</protein>
<comment type="subunit">
    <text evidence="10">The RNAP catalytic core consists of 2 alpha, 1 beta, 1 beta' and 1 omega subunit. When a sigma factor is associated with the core the holoenzyme is formed, which can initiate transcription.</text>
</comment>
<comment type="similarity">
    <text evidence="1 10">Belongs to the RNA polymerase subunit omega family.</text>
</comment>
<dbReference type="GO" id="GO:0000428">
    <property type="term" value="C:DNA-directed RNA polymerase complex"/>
    <property type="evidence" value="ECO:0007669"/>
    <property type="project" value="UniProtKB-KW"/>
</dbReference>
<dbReference type="Proteomes" id="UP001314903">
    <property type="component" value="Unassembled WGS sequence"/>
</dbReference>
<dbReference type="InterPro" id="IPR006110">
    <property type="entry name" value="Pol_omega/Rpo6/RPB6"/>
</dbReference>
<name>A0ABS4KFS4_9FIRM</name>
<dbReference type="SMART" id="SM01409">
    <property type="entry name" value="RNA_pol_Rpb6"/>
    <property type="match status" value="1"/>
</dbReference>
<comment type="caution">
    <text evidence="11">The sequence shown here is derived from an EMBL/GenBank/DDBJ whole genome shotgun (WGS) entry which is preliminary data.</text>
</comment>
<evidence type="ECO:0000256" key="10">
    <source>
        <dbReference type="HAMAP-Rule" id="MF_00366"/>
    </source>
</evidence>
<evidence type="ECO:0000313" key="11">
    <source>
        <dbReference type="EMBL" id="MBP2026638.1"/>
    </source>
</evidence>
<keyword evidence="12" id="KW-1185">Reference proteome</keyword>
<dbReference type="InterPro" id="IPR003716">
    <property type="entry name" value="DNA-dir_RNA_pol_omega"/>
</dbReference>
<sequence>MLYPSINDLLKIADSRYALVNEVSKRARQIVDGSDMLIDTDDIKPVSIATTEVFEEKVTYKVTFFEEFDLNFEENQK</sequence>
<evidence type="ECO:0000313" key="12">
    <source>
        <dbReference type="Proteomes" id="UP001314903"/>
    </source>
</evidence>
<dbReference type="Gene3D" id="3.90.940.10">
    <property type="match status" value="1"/>
</dbReference>
<keyword evidence="6 10" id="KW-0548">Nucleotidyltransferase</keyword>
<keyword evidence="5 10" id="KW-0808">Transferase</keyword>
<dbReference type="HAMAP" id="MF_00366">
    <property type="entry name" value="RNApol_bact_RpoZ"/>
    <property type="match status" value="1"/>
</dbReference>
<dbReference type="PANTHER" id="PTHR34476:SF1">
    <property type="entry name" value="DNA-DIRECTED RNA POLYMERASE SUBUNIT OMEGA"/>
    <property type="match status" value="1"/>
</dbReference>
<dbReference type="SUPFAM" id="SSF63562">
    <property type="entry name" value="RPB6/omega subunit-like"/>
    <property type="match status" value="1"/>
</dbReference>
<dbReference type="PANTHER" id="PTHR34476">
    <property type="entry name" value="DNA-DIRECTED RNA POLYMERASE SUBUNIT OMEGA"/>
    <property type="match status" value="1"/>
</dbReference>
<dbReference type="RefSeq" id="WP_209658884.1">
    <property type="nucleotide sequence ID" value="NZ_JAGGLI010000003.1"/>
</dbReference>
<gene>
    <name evidence="10" type="primary">rpoZ</name>
    <name evidence="11" type="ORF">J2Z35_000427</name>
</gene>
<evidence type="ECO:0000256" key="7">
    <source>
        <dbReference type="ARBA" id="ARBA00023163"/>
    </source>
</evidence>
<keyword evidence="4 10" id="KW-0240">DNA-directed RNA polymerase</keyword>
<evidence type="ECO:0000256" key="1">
    <source>
        <dbReference type="ARBA" id="ARBA00006711"/>
    </source>
</evidence>
<dbReference type="EMBL" id="JAGGLI010000003">
    <property type="protein sequence ID" value="MBP2026638.1"/>
    <property type="molecule type" value="Genomic_DNA"/>
</dbReference>
<dbReference type="Pfam" id="PF01192">
    <property type="entry name" value="RNA_pol_Rpb6"/>
    <property type="match status" value="1"/>
</dbReference>
<evidence type="ECO:0000256" key="3">
    <source>
        <dbReference type="ARBA" id="ARBA00013725"/>
    </source>
</evidence>
<evidence type="ECO:0000256" key="9">
    <source>
        <dbReference type="ARBA" id="ARBA00048552"/>
    </source>
</evidence>
<evidence type="ECO:0000256" key="2">
    <source>
        <dbReference type="ARBA" id="ARBA00012418"/>
    </source>
</evidence>
<comment type="catalytic activity">
    <reaction evidence="9 10">
        <text>RNA(n) + a ribonucleoside 5'-triphosphate = RNA(n+1) + diphosphate</text>
        <dbReference type="Rhea" id="RHEA:21248"/>
        <dbReference type="Rhea" id="RHEA-COMP:14527"/>
        <dbReference type="Rhea" id="RHEA-COMP:17342"/>
        <dbReference type="ChEBI" id="CHEBI:33019"/>
        <dbReference type="ChEBI" id="CHEBI:61557"/>
        <dbReference type="ChEBI" id="CHEBI:140395"/>
        <dbReference type="EC" id="2.7.7.6"/>
    </reaction>
</comment>
<proteinExistence type="inferred from homology"/>
<organism evidence="11 12">
    <name type="scientific">Acetoanaerobium pronyense</name>
    <dbReference type="NCBI Taxonomy" id="1482736"/>
    <lineage>
        <taxon>Bacteria</taxon>
        <taxon>Bacillati</taxon>
        <taxon>Bacillota</taxon>
        <taxon>Clostridia</taxon>
        <taxon>Peptostreptococcales</taxon>
        <taxon>Filifactoraceae</taxon>
        <taxon>Acetoanaerobium</taxon>
    </lineage>
</organism>